<gene>
    <name evidence="1" type="ORF">BO79DRAFT_239294</name>
</gene>
<evidence type="ECO:0000313" key="1">
    <source>
        <dbReference type="EMBL" id="RAK86280.1"/>
    </source>
</evidence>
<keyword evidence="2" id="KW-1185">Reference proteome</keyword>
<accession>A0ACD1I703</accession>
<sequence length="1160" mass="129317">MTNRDPEFRHQLGKFRLDPLPIPSHPASLPPPPPPPPPPSLPQSHQQQSQPTPASSRSSPSQIPHPRSKRVSTACDFCRKRKKKCDFRYPNCSACTRAGVRCTIPPPGPQVAAASVPRDQLENLQNRVRWLEELLRRKTGISVADRPTGTALDGEGDPDWWYQVPALMMTRGSSTHSTPTTTATALSSSPAPSSTAVGTELPNVGELFRDQLEHRRPSIARPVASAPRVMRLASLPEAKSVALRYFDSLGYQYPFLHREEFMAHLDRIYAGEVPAPEVHHSYHITIATALLIGSADETQAAEFYNVSNETMALALQNEDLAAVRALLSVAVYTMFATTGPSVWHILGTTLRLATSLGLHKARPTGNVIEEEMAKRAFWSLYNLDRLIASTLGRPLGIADEDISIGLPREFNDNWTETPGASAMTIPLQVVRLRRIFSRIYRYLFNNQPPPPPTEVAITLSHFRQELDDWRQEAPVYAPALLYSTSYYDYLYATTLLLMYRPSPRNPTPDATSIVSCGNASIQVIRSYWDSYSQGKLKWIWLTLSQVYFAGITILWCLNHNLQSVREGRGAAWKPEDQSMRRAIQAVVVLLEEFGKRRPGVDRLAETFRNQSTMIFSHLAYQQEQQQEQEQQLQQQQQPQPPPPPPQPQPPMPRHQPFLEQQPQQQPQQQQPQHILVAPPVPLAPVLDDVLLSLSIPPTITVATPLMASETPKAQAFHGTFIHTLSSKQLEILTETFILLSPTGTIQAIHPSTPTTSISDLLAEYHYSESTCTVTILQPTEFFIPGFIDTHTHAPQWAQRGTGRGIDLLTWLETLTFRHEAKLADLEYAKSLYASCVRGGLKQGMTTACYYGSRHAPASVILAETCLTLGQRALIGKCNMTRHAPDWYRDASVEESLRETEDFIAQVRKLDPTHGLVTPVITPRFAICCEEELLAGLGAVATRNCDLPIQTHFNESRSEVDFTRSLFPNDKSETELYERLGLLNDRSILAHSIYLSDAEIERMAELQCGIAHCPIPNVTMDEFMVAPVREYLRRDIKVGLGTDCGGGYSSSMLDVMKAAFVVSTARCTMTQGQDQPLSLTEGFYMATLGGARVCGLQEKVGNFLVGKEFDALLVRTQEEGVMAPVQEEDGVPTVFEKFLMTGDDRNIGRVFVKGREVHTAR</sequence>
<name>A0ACD1I703_9EURO</name>
<proteinExistence type="predicted"/>
<dbReference type="Proteomes" id="UP000249748">
    <property type="component" value="Unassembled WGS sequence"/>
</dbReference>
<dbReference type="EMBL" id="KZ824560">
    <property type="protein sequence ID" value="RAK86280.1"/>
    <property type="molecule type" value="Genomic_DNA"/>
</dbReference>
<protein>
    <submittedName>
        <fullName evidence="1">Uncharacterized protein</fullName>
    </submittedName>
</protein>
<reference evidence="1" key="1">
    <citation type="submission" date="2018-02" db="EMBL/GenBank/DDBJ databases">
        <title>The genomes of Aspergillus section Nigri reveals drivers in fungal speciation.</title>
        <authorList>
            <consortium name="DOE Joint Genome Institute"/>
            <person name="Vesth T.C."/>
            <person name="Nybo J."/>
            <person name="Theobald S."/>
            <person name="Brandl J."/>
            <person name="Frisvad J.C."/>
            <person name="Nielsen K.F."/>
            <person name="Lyhne E.K."/>
            <person name="Kogle M.E."/>
            <person name="Kuo A."/>
            <person name="Riley R."/>
            <person name="Clum A."/>
            <person name="Nolan M."/>
            <person name="Lipzen A."/>
            <person name="Salamov A."/>
            <person name="Henrissat B."/>
            <person name="Wiebenga A."/>
            <person name="De vries R.P."/>
            <person name="Grigoriev I.V."/>
            <person name="Mortensen U.H."/>
            <person name="Andersen M.R."/>
            <person name="Baker S.E."/>
        </authorList>
    </citation>
    <scope>NUCLEOTIDE SEQUENCE</scope>
    <source>
        <strain evidence="1">CBS 115574</strain>
    </source>
</reference>
<organism evidence="1 2">
    <name type="scientific">Aspergillus costaricaensis CBS 115574</name>
    <dbReference type="NCBI Taxonomy" id="1448317"/>
    <lineage>
        <taxon>Eukaryota</taxon>
        <taxon>Fungi</taxon>
        <taxon>Dikarya</taxon>
        <taxon>Ascomycota</taxon>
        <taxon>Pezizomycotina</taxon>
        <taxon>Eurotiomycetes</taxon>
        <taxon>Eurotiomycetidae</taxon>
        <taxon>Eurotiales</taxon>
        <taxon>Aspergillaceae</taxon>
        <taxon>Aspergillus</taxon>
        <taxon>Aspergillus subgen. Circumdati</taxon>
    </lineage>
</organism>
<evidence type="ECO:0000313" key="2">
    <source>
        <dbReference type="Proteomes" id="UP000249748"/>
    </source>
</evidence>